<dbReference type="SUPFAM" id="SSF53474">
    <property type="entry name" value="alpha/beta-Hydrolases"/>
    <property type="match status" value="1"/>
</dbReference>
<keyword evidence="2" id="KW-0378">Hydrolase</keyword>
<comment type="caution">
    <text evidence="2">The sequence shown here is derived from an EMBL/GenBank/DDBJ whole genome shotgun (WGS) entry which is preliminary data.</text>
</comment>
<proteinExistence type="predicted"/>
<dbReference type="Gene3D" id="3.40.50.1820">
    <property type="entry name" value="alpha/beta hydrolase"/>
    <property type="match status" value="1"/>
</dbReference>
<dbReference type="AlphaFoldDB" id="A0A563F070"/>
<accession>A0A563F070</accession>
<organism evidence="2 3">
    <name type="scientific">Lentzea tibetensis</name>
    <dbReference type="NCBI Taxonomy" id="2591470"/>
    <lineage>
        <taxon>Bacteria</taxon>
        <taxon>Bacillati</taxon>
        <taxon>Actinomycetota</taxon>
        <taxon>Actinomycetes</taxon>
        <taxon>Pseudonocardiales</taxon>
        <taxon>Pseudonocardiaceae</taxon>
        <taxon>Lentzea</taxon>
    </lineage>
</organism>
<dbReference type="Proteomes" id="UP000316639">
    <property type="component" value="Unassembled WGS sequence"/>
</dbReference>
<evidence type="ECO:0000313" key="2">
    <source>
        <dbReference type="EMBL" id="TWP53375.1"/>
    </source>
</evidence>
<dbReference type="GO" id="GO:0016787">
    <property type="term" value="F:hydrolase activity"/>
    <property type="evidence" value="ECO:0007669"/>
    <property type="project" value="UniProtKB-KW"/>
</dbReference>
<dbReference type="Pfam" id="PF12697">
    <property type="entry name" value="Abhydrolase_6"/>
    <property type="match status" value="1"/>
</dbReference>
<dbReference type="OrthoDB" id="63519at2"/>
<feature type="domain" description="AB hydrolase-1" evidence="1">
    <location>
        <begin position="32"/>
        <end position="248"/>
    </location>
</feature>
<dbReference type="EMBL" id="VOBR01000003">
    <property type="protein sequence ID" value="TWP53375.1"/>
    <property type="molecule type" value="Genomic_DNA"/>
</dbReference>
<protein>
    <submittedName>
        <fullName evidence="2">Alpha/beta hydrolase</fullName>
    </submittedName>
</protein>
<keyword evidence="3" id="KW-1185">Reference proteome</keyword>
<gene>
    <name evidence="2" type="ORF">FKR81_05270</name>
</gene>
<dbReference type="InterPro" id="IPR029058">
    <property type="entry name" value="AB_hydrolase_fold"/>
</dbReference>
<name>A0A563F070_9PSEU</name>
<evidence type="ECO:0000313" key="3">
    <source>
        <dbReference type="Proteomes" id="UP000316639"/>
    </source>
</evidence>
<sequence length="274" mass="29241">MGKVLSADGTKIAYSVVGDGPPLIMVDGALSHRGFGPSQPLGKLLAPHFTFYSYDRRGRGETGDGETPWSIEREIEDIDALLQLAGGSAYLYGISCGAALALEAAERLEGFTRLALYEAPFLVEADSHPGRPDDLIEQIDAMVAAGHPGEALKTFLRVIGWPGFLVTMMVFTPAWKKVVAIAPTLPNDLRIVGDNASGKPLPTTRWMNVKMPSLVMNGGKSPGYLHTGMRSLAGLLGSEYVSIPGQTHIIKPDALAPVLIDFFSRAQRTAGPIA</sequence>
<dbReference type="RefSeq" id="WP_146349786.1">
    <property type="nucleotide sequence ID" value="NZ_VOBR01000003.1"/>
</dbReference>
<dbReference type="InterPro" id="IPR000073">
    <property type="entry name" value="AB_hydrolase_1"/>
</dbReference>
<evidence type="ECO:0000259" key="1">
    <source>
        <dbReference type="Pfam" id="PF12697"/>
    </source>
</evidence>
<reference evidence="2 3" key="1">
    <citation type="submission" date="2019-07" db="EMBL/GenBank/DDBJ databases">
        <title>Lentzea xizangensis sp. nov., isolated from Qinghai-Tibetan Plateau Soils.</title>
        <authorList>
            <person name="Huang J."/>
        </authorList>
    </citation>
    <scope>NUCLEOTIDE SEQUENCE [LARGE SCALE GENOMIC DNA]</scope>
    <source>
        <strain evidence="2 3">FXJ1.1311</strain>
    </source>
</reference>